<reference evidence="1 2" key="1">
    <citation type="journal article" date="2009" name="Nucleic Acids Res.">
        <title>Analysis of complete genome sequence of Neorickettsia risticii: causative agent of Potomac horse fever.</title>
        <authorList>
            <person name="Lin M."/>
            <person name="Zhang C."/>
            <person name="Gibson K."/>
            <person name="Rikihisa Y."/>
        </authorList>
    </citation>
    <scope>NUCLEOTIDE SEQUENCE [LARGE SCALE GENOMIC DNA]</scope>
    <source>
        <strain evidence="1 2">Illinois</strain>
    </source>
</reference>
<dbReference type="HOGENOM" id="CLU_3219150_0_0_5"/>
<evidence type="ECO:0000313" key="1">
    <source>
        <dbReference type="EMBL" id="ACT69030.1"/>
    </source>
</evidence>
<dbReference type="Proteomes" id="UP000001627">
    <property type="component" value="Chromosome"/>
</dbReference>
<evidence type="ECO:0000313" key="2">
    <source>
        <dbReference type="Proteomes" id="UP000001627"/>
    </source>
</evidence>
<protein>
    <submittedName>
        <fullName evidence="1">Uncharacterized protein</fullName>
    </submittedName>
</protein>
<proteinExistence type="predicted"/>
<dbReference type="AlphaFoldDB" id="C6V3R3"/>
<sequence length="44" mass="5128">MLIGIFTVADKKDFTGHNKNSLRKCAMLEHNQWKCLCSHFTTMQ</sequence>
<gene>
    <name evidence="1" type="ordered locus">NRI_0031</name>
</gene>
<accession>C6V3R3</accession>
<dbReference type="KEGG" id="nri:NRI_0031"/>
<keyword evidence="2" id="KW-1185">Reference proteome</keyword>
<organism evidence="1 2">
    <name type="scientific">Neorickettsia risticii (strain Illinois)</name>
    <dbReference type="NCBI Taxonomy" id="434131"/>
    <lineage>
        <taxon>Bacteria</taxon>
        <taxon>Pseudomonadati</taxon>
        <taxon>Pseudomonadota</taxon>
        <taxon>Alphaproteobacteria</taxon>
        <taxon>Rickettsiales</taxon>
        <taxon>Anaplasmataceae</taxon>
        <taxon>Neorickettsia</taxon>
    </lineage>
</organism>
<dbReference type="STRING" id="434131.NRI_0031"/>
<name>C6V3R3_NEORI</name>
<dbReference type="EMBL" id="CP001431">
    <property type="protein sequence ID" value="ACT69030.1"/>
    <property type="molecule type" value="Genomic_DNA"/>
</dbReference>